<keyword evidence="4" id="KW-1185">Reference proteome</keyword>
<evidence type="ECO:0000259" key="1">
    <source>
        <dbReference type="Pfam" id="PF11716"/>
    </source>
</evidence>
<sequence length="222" mass="24353">MNTAKIYTRCQDRMLGLADDLSAEQLSTPVPALPAWTVQQTYAHLVGLCSDVVAERFVPPADDTVTARQVAERAHLDIAGLCAAWREDTPALLRVFATQTRARYSLPAVDVWHHENDVRGALGMEAQTQDADELAAFNLGAMSRAWSPELPGVRVLATDTGQEWTFGERADLEWSATAFELVRATTGRRSAAQVRAMDWSGDPSAVLDRLSAFPFPEADLRV</sequence>
<dbReference type="GO" id="GO:0046872">
    <property type="term" value="F:metal ion binding"/>
    <property type="evidence" value="ECO:0007669"/>
    <property type="project" value="InterPro"/>
</dbReference>
<reference evidence="3" key="2">
    <citation type="submission" date="2016-08" db="EMBL/GenBank/DDBJ databases">
        <authorList>
            <person name="Seilhamer J.J."/>
        </authorList>
    </citation>
    <scope>NUCLEOTIDE SEQUENCE [LARGE SCALE GENOMIC DNA]</scope>
    <source>
        <strain evidence="3">UTMC102</strain>
    </source>
</reference>
<evidence type="ECO:0000313" key="3">
    <source>
        <dbReference type="EMBL" id="OOC54098.1"/>
    </source>
</evidence>
<dbReference type="InterPro" id="IPR017517">
    <property type="entry name" value="Maleyloyr_isom"/>
</dbReference>
<evidence type="ECO:0000313" key="5">
    <source>
        <dbReference type="Proteomes" id="UP000584931"/>
    </source>
</evidence>
<dbReference type="RefSeq" id="WP_077690492.1">
    <property type="nucleotide sequence ID" value="NZ_JACCHL010000001.1"/>
</dbReference>
<dbReference type="STRING" id="501010.NOSIN_10010"/>
<evidence type="ECO:0000313" key="4">
    <source>
        <dbReference type="Proteomes" id="UP000189004"/>
    </source>
</evidence>
<dbReference type="InterPro" id="IPR034660">
    <property type="entry name" value="DinB/YfiT-like"/>
</dbReference>
<reference evidence="2 5" key="3">
    <citation type="submission" date="2020-07" db="EMBL/GenBank/DDBJ databases">
        <title>Sequencing the genomes of 1000 actinobacteria strains.</title>
        <authorList>
            <person name="Klenk H.-P."/>
        </authorList>
    </citation>
    <scope>NUCLEOTIDE SEQUENCE [LARGE SCALE GENOMIC DNA]</scope>
    <source>
        <strain evidence="2 5">DSM 45278</strain>
    </source>
</reference>
<dbReference type="AlphaFoldDB" id="A0A1V3C084"/>
<dbReference type="Proteomes" id="UP000584931">
    <property type="component" value="Unassembled WGS sequence"/>
</dbReference>
<accession>A0A7Y9XGS8</accession>
<name>A0A1V3C084_9ACTN</name>
<feature type="domain" description="Mycothiol-dependent maleylpyruvate isomerase metal-binding" evidence="1">
    <location>
        <begin position="10"/>
        <end position="103"/>
    </location>
</feature>
<dbReference type="InterPro" id="IPR024344">
    <property type="entry name" value="MDMPI_metal-binding"/>
</dbReference>
<dbReference type="Proteomes" id="UP000189004">
    <property type="component" value="Unassembled WGS sequence"/>
</dbReference>
<organism evidence="3 4">
    <name type="scientific">Nocardiopsis sinuspersici</name>
    <dbReference type="NCBI Taxonomy" id="501010"/>
    <lineage>
        <taxon>Bacteria</taxon>
        <taxon>Bacillati</taxon>
        <taxon>Actinomycetota</taxon>
        <taxon>Actinomycetes</taxon>
        <taxon>Streptosporangiales</taxon>
        <taxon>Nocardiopsidaceae</taxon>
        <taxon>Nocardiopsis</taxon>
    </lineage>
</organism>
<reference evidence="4" key="1">
    <citation type="submission" date="2016-08" db="EMBL/GenBank/DDBJ databases">
        <authorList>
            <person name="Tokovenko B."/>
            <person name="Kalinowski J."/>
        </authorList>
    </citation>
    <scope>NUCLEOTIDE SEQUENCE [LARGE SCALE GENOMIC DNA]</scope>
    <source>
        <strain evidence="4">UTMC102</strain>
    </source>
</reference>
<dbReference type="NCBIfam" id="TIGR03083">
    <property type="entry name" value="maleylpyruvate isomerase family mycothiol-dependent enzyme"/>
    <property type="match status" value="1"/>
</dbReference>
<gene>
    <name evidence="2" type="ORF">HNR06_005058</name>
    <name evidence="3" type="ORF">NOSIN_10010</name>
</gene>
<dbReference type="OrthoDB" id="154293at2"/>
<dbReference type="SUPFAM" id="SSF109854">
    <property type="entry name" value="DinB/YfiT-like putative metalloenzymes"/>
    <property type="match status" value="1"/>
</dbReference>
<proteinExistence type="predicted"/>
<evidence type="ECO:0000313" key="2">
    <source>
        <dbReference type="EMBL" id="NYH55469.1"/>
    </source>
</evidence>
<dbReference type="EMBL" id="MCOK01000001">
    <property type="protein sequence ID" value="OOC54098.1"/>
    <property type="molecule type" value="Genomic_DNA"/>
</dbReference>
<protein>
    <submittedName>
        <fullName evidence="2">Uncharacterized protein (TIGR03083 family)</fullName>
    </submittedName>
</protein>
<comment type="caution">
    <text evidence="3">The sequence shown here is derived from an EMBL/GenBank/DDBJ whole genome shotgun (WGS) entry which is preliminary data.</text>
</comment>
<dbReference type="Pfam" id="PF11716">
    <property type="entry name" value="MDMPI_N"/>
    <property type="match status" value="1"/>
</dbReference>
<dbReference type="EMBL" id="JACCHL010000001">
    <property type="protein sequence ID" value="NYH55469.1"/>
    <property type="molecule type" value="Genomic_DNA"/>
</dbReference>
<accession>A0A1V3C084</accession>